<sequence length="151" mass="16234">MTLKNDKKRTQSRKYSQFVLATISISLLVFSLNPAAAVLYYPQRADWEGHDSAKGTRSTLDITTPSLATGTNWWWAKTFALGMVVVDDPVKGAMGAGWASYIPLGSSTAVKQYIVYKYDVSAASQGYSFGGSTSGSITTPRVEYTSGGLLG</sequence>
<evidence type="ECO:0000313" key="2">
    <source>
        <dbReference type="Proteomes" id="UP000018159"/>
    </source>
</evidence>
<keyword evidence="2" id="KW-1185">Reference proteome</keyword>
<reference evidence="1 2" key="1">
    <citation type="journal article" date="2013" name="PLoS ONE">
        <title>Enrichment and Genome Sequence of the Group I.1a Ammonia-Oxidizing Archaeon ?Ca. Nitrosotenuis uzonensis? Representing a Clade Globally.</title>
        <authorList>
            <person name="Lebedeva E.V."/>
            <person name="Hatzenpichler R."/>
            <person name="Pelletier E."/>
            <person name="Schuster N."/>
            <person name="Hauzmayer S."/>
            <person name="Bulaev A."/>
            <person name="Grigor'eva N.V."/>
            <person name="Galushko A."/>
            <person name="Schmid M."/>
            <person name="Palatinszky M."/>
            <person name="Le Paslier D."/>
            <person name="Daims H."/>
            <person name="Wagner M."/>
        </authorList>
    </citation>
    <scope>NUCLEOTIDE SEQUENCE [LARGE SCALE GENOMIC DNA]</scope>
    <source>
        <strain evidence="1 2">N4</strain>
    </source>
</reference>
<protein>
    <submittedName>
        <fullName evidence="1">Uncharacterized protein</fullName>
    </submittedName>
</protein>
<accession>V6ARE8</accession>
<comment type="caution">
    <text evidence="1">The sequence shown here is derived from an EMBL/GenBank/DDBJ whole genome shotgun (WGS) entry which is preliminary data.</text>
</comment>
<dbReference type="AlphaFoldDB" id="V6ARE8"/>
<name>V6ARE8_9ARCH</name>
<dbReference type="Proteomes" id="UP000018159">
    <property type="component" value="Unassembled WGS sequence"/>
</dbReference>
<dbReference type="EMBL" id="CBTY010000006">
    <property type="protein sequence ID" value="CDI05003.1"/>
    <property type="molecule type" value="Genomic_DNA"/>
</dbReference>
<proteinExistence type="predicted"/>
<dbReference type="STRING" id="1407055.NITUZ_140078"/>
<evidence type="ECO:0000313" key="1">
    <source>
        <dbReference type="EMBL" id="CDI05003.1"/>
    </source>
</evidence>
<gene>
    <name evidence="1" type="ORF">NITUZ_140078</name>
</gene>
<organism evidence="1 2">
    <name type="scientific">Candidatus Nitrosotenuis uzonensis</name>
    <dbReference type="NCBI Taxonomy" id="1407055"/>
    <lineage>
        <taxon>Archaea</taxon>
        <taxon>Nitrososphaerota</taxon>
        <taxon>Candidatus Nitrosotenuis</taxon>
    </lineage>
</organism>